<dbReference type="Proteomes" id="UP000474676">
    <property type="component" value="Unassembled WGS sequence"/>
</dbReference>
<name>A0A6L5Y3I3_9FIRM</name>
<reference evidence="2 3" key="1">
    <citation type="submission" date="2019-08" db="EMBL/GenBank/DDBJ databases">
        <title>In-depth cultivation of the pig gut microbiome towards novel bacterial diversity and tailored functional studies.</title>
        <authorList>
            <person name="Wylensek D."/>
            <person name="Hitch T.C.A."/>
            <person name="Clavel T."/>
        </authorList>
    </citation>
    <scope>NUCLEOTIDE SEQUENCE [LARGE SCALE GENOMIC DNA]</scope>
    <source>
        <strain evidence="2 3">WCA-MUC-591-APC-3H</strain>
    </source>
</reference>
<evidence type="ECO:0000313" key="3">
    <source>
        <dbReference type="Proteomes" id="UP000474676"/>
    </source>
</evidence>
<protein>
    <recommendedName>
        <fullName evidence="4">Lactococcin 972 family bacteriocin</fullName>
    </recommendedName>
</protein>
<gene>
    <name evidence="2" type="ORF">FYJ64_03230</name>
</gene>
<comment type="caution">
    <text evidence="2">The sequence shown here is derived from an EMBL/GenBank/DDBJ whole genome shotgun (WGS) entry which is preliminary data.</text>
</comment>
<sequence>MVCIVVCLSFFFIMGVPTFAMDHRVSSSGHKTVTRVISKEDAKKHKHWKYGYYKGYAKGYVTSTYKHYANVKLYFLGDSVKSSGRKWGTGKVSVETGWDYNDCDLTGAAVGSSIFYGFSK</sequence>
<evidence type="ECO:0000256" key="1">
    <source>
        <dbReference type="SAM" id="SignalP"/>
    </source>
</evidence>
<dbReference type="GeneID" id="303114325"/>
<evidence type="ECO:0000313" key="2">
    <source>
        <dbReference type="EMBL" id="MST51344.1"/>
    </source>
</evidence>
<feature type="signal peptide" evidence="1">
    <location>
        <begin position="1"/>
        <end position="20"/>
    </location>
</feature>
<dbReference type="EMBL" id="VUMZ01000002">
    <property type="protein sequence ID" value="MST51344.1"/>
    <property type="molecule type" value="Genomic_DNA"/>
</dbReference>
<dbReference type="RefSeq" id="WP_154573821.1">
    <property type="nucleotide sequence ID" value="NZ_VUMZ01000002.1"/>
</dbReference>
<proteinExistence type="predicted"/>
<keyword evidence="1" id="KW-0732">Signal</keyword>
<dbReference type="AlphaFoldDB" id="A0A6L5Y3I3"/>
<organism evidence="2 3">
    <name type="scientific">Hornefia butyriciproducens</name>
    <dbReference type="NCBI Taxonomy" id="2652293"/>
    <lineage>
        <taxon>Bacteria</taxon>
        <taxon>Bacillati</taxon>
        <taxon>Bacillota</taxon>
        <taxon>Clostridia</taxon>
        <taxon>Peptostreptococcales</taxon>
        <taxon>Anaerovoracaceae</taxon>
        <taxon>Hornefia</taxon>
    </lineage>
</organism>
<feature type="chain" id="PRO_5026947106" description="Lactococcin 972 family bacteriocin" evidence="1">
    <location>
        <begin position="21"/>
        <end position="120"/>
    </location>
</feature>
<accession>A0A6L5Y3I3</accession>
<keyword evidence="3" id="KW-1185">Reference proteome</keyword>
<evidence type="ECO:0008006" key="4">
    <source>
        <dbReference type="Google" id="ProtNLM"/>
    </source>
</evidence>